<accession>A0A1I2HSW2</accession>
<feature type="binding site" evidence="3">
    <location>
        <position position="234"/>
    </location>
    <ligand>
        <name>substrate</name>
    </ligand>
</feature>
<feature type="binding site" evidence="3">
    <location>
        <begin position="106"/>
        <end position="108"/>
    </location>
    <ligand>
        <name>substrate</name>
    </ligand>
</feature>
<organism evidence="4 5">
    <name type="scientific">Actinoplanes philippinensis</name>
    <dbReference type="NCBI Taxonomy" id="35752"/>
    <lineage>
        <taxon>Bacteria</taxon>
        <taxon>Bacillati</taxon>
        <taxon>Actinomycetota</taxon>
        <taxon>Actinomycetes</taxon>
        <taxon>Micromonosporales</taxon>
        <taxon>Micromonosporaceae</taxon>
        <taxon>Actinoplanes</taxon>
    </lineage>
</organism>
<dbReference type="CDD" id="cd00475">
    <property type="entry name" value="Cis_IPPS"/>
    <property type="match status" value="1"/>
</dbReference>
<dbReference type="Proteomes" id="UP000199645">
    <property type="component" value="Unassembled WGS sequence"/>
</dbReference>
<dbReference type="GO" id="GO:0005886">
    <property type="term" value="C:plasma membrane"/>
    <property type="evidence" value="ECO:0007669"/>
    <property type="project" value="TreeGrafter"/>
</dbReference>
<evidence type="ECO:0000256" key="2">
    <source>
        <dbReference type="ARBA" id="ARBA00038453"/>
    </source>
</evidence>
<dbReference type="GO" id="GO:0016094">
    <property type="term" value="P:polyprenol biosynthetic process"/>
    <property type="evidence" value="ECO:0007669"/>
    <property type="project" value="TreeGrafter"/>
</dbReference>
<feature type="binding site" evidence="3">
    <location>
        <position position="65"/>
    </location>
    <ligand>
        <name>substrate</name>
    </ligand>
</feature>
<dbReference type="PROSITE" id="PS01066">
    <property type="entry name" value="UPP_SYNTHASE"/>
    <property type="match status" value="1"/>
</dbReference>
<feature type="binding site" evidence="3">
    <location>
        <position position="113"/>
    </location>
    <ligand>
        <name>substrate</name>
    </ligand>
</feature>
<feature type="active site" evidence="3">
    <location>
        <position position="60"/>
    </location>
</feature>
<keyword evidence="3" id="KW-0479">Metal-binding</keyword>
<gene>
    <name evidence="4" type="ORF">SAMN05421541_108423</name>
</gene>
<evidence type="ECO:0000313" key="4">
    <source>
        <dbReference type="EMBL" id="SFF31806.1"/>
    </source>
</evidence>
<evidence type="ECO:0000313" key="5">
    <source>
        <dbReference type="Proteomes" id="UP000199645"/>
    </source>
</evidence>
<evidence type="ECO:0000256" key="3">
    <source>
        <dbReference type="HAMAP-Rule" id="MF_01139"/>
    </source>
</evidence>
<feature type="binding site" evidence="3">
    <location>
        <begin position="61"/>
        <end position="64"/>
    </location>
    <ligand>
        <name>substrate</name>
    </ligand>
</feature>
<comment type="cofactor">
    <cofactor evidence="3">
        <name>Mg(2+)</name>
        <dbReference type="ChEBI" id="CHEBI:18420"/>
    </cofactor>
    <text evidence="3">Binds 2 magnesium ions per subunit.</text>
</comment>
<dbReference type="STRING" id="35752.SAMN05421541_108423"/>
<keyword evidence="5" id="KW-1185">Reference proteome</keyword>
<comment type="caution">
    <text evidence="3">Lacks conserved residue(s) required for the propagation of feature annotation.</text>
</comment>
<sequence>MGAVCASGASWVKEGVARRAEWFGSGMTWLRTFVYAVYARRLRKRLDGANLPRHLAMVMDGNRRWARQMGFEDPRVGHRYGAEHLDEVLGWCAEMGIRHVTVFVASVDNMRKRDAGEVGNLMRMIEEVVAERLSRPSSVWRLHLAGRLDVLPDSTRDALKLAADSTVAGDGGFHLNIAIGYDGREEIVNAIRALLDEEAQAGHSVADVAQRLTADRIAEHLYTGGQPDPDLVIRTSGERRMSGFLLWQAAYSELHFCDVYWPGFRRIDFLRALRSYAARSRRFGA</sequence>
<dbReference type="InterPro" id="IPR036424">
    <property type="entry name" value="UPP_synth-like_sf"/>
</dbReference>
<dbReference type="EC" id="2.5.1.-" evidence="3"/>
<feature type="binding site" evidence="3">
    <location>
        <position position="253"/>
    </location>
    <ligand>
        <name>Mg(2+)</name>
        <dbReference type="ChEBI" id="CHEBI:18420"/>
    </ligand>
</feature>
<feature type="binding site" evidence="3">
    <location>
        <begin position="240"/>
        <end position="242"/>
    </location>
    <ligand>
        <name>substrate</name>
    </ligand>
</feature>
<name>A0A1I2HSW2_9ACTN</name>
<comment type="similarity">
    <text evidence="2">Belongs to the UPP synthase family. Z-FPP synthase subfamily.</text>
</comment>
<dbReference type="SUPFAM" id="SSF64005">
    <property type="entry name" value="Undecaprenyl diphosphate synthase"/>
    <property type="match status" value="1"/>
</dbReference>
<dbReference type="Pfam" id="PF01255">
    <property type="entry name" value="Prenyltransf"/>
    <property type="match status" value="1"/>
</dbReference>
<dbReference type="HAMAP" id="MF_01139">
    <property type="entry name" value="ISPT"/>
    <property type="match status" value="1"/>
</dbReference>
<reference evidence="4 5" key="1">
    <citation type="submission" date="2016-10" db="EMBL/GenBank/DDBJ databases">
        <authorList>
            <person name="de Groot N.N."/>
        </authorList>
    </citation>
    <scope>NUCLEOTIDE SEQUENCE [LARGE SCALE GENOMIC DNA]</scope>
    <source>
        <strain evidence="4 5">DSM 43019</strain>
    </source>
</reference>
<feature type="binding site" evidence="3">
    <location>
        <position position="78"/>
    </location>
    <ligand>
        <name>substrate</name>
    </ligand>
</feature>
<dbReference type="Gene3D" id="3.40.1180.10">
    <property type="entry name" value="Decaprenyl diphosphate synthase-like"/>
    <property type="match status" value="1"/>
</dbReference>
<comment type="subunit">
    <text evidence="3">Homodimer.</text>
</comment>
<proteinExistence type="inferred from homology"/>
<dbReference type="GO" id="GO:0045547">
    <property type="term" value="F:ditrans,polycis-polyprenyl diphosphate synthase [(2E,6E)-farnesyl diphosphate specific] activity"/>
    <property type="evidence" value="ECO:0007669"/>
    <property type="project" value="TreeGrafter"/>
</dbReference>
<comment type="function">
    <text evidence="3">Catalyzes the condensation of isopentenyl diphosphate (IPP) with allylic pyrophosphates generating different type of terpenoids.</text>
</comment>
<dbReference type="GO" id="GO:0000287">
    <property type="term" value="F:magnesium ion binding"/>
    <property type="evidence" value="ECO:0007669"/>
    <property type="project" value="UniProtKB-UniRule"/>
</dbReference>
<dbReference type="GO" id="GO:0033850">
    <property type="term" value="F:Z-farnesyl diphosphate synthase activity"/>
    <property type="evidence" value="ECO:0007669"/>
    <property type="project" value="TreeGrafter"/>
</dbReference>
<dbReference type="NCBIfam" id="TIGR00055">
    <property type="entry name" value="uppS"/>
    <property type="match status" value="1"/>
</dbReference>
<protein>
    <recommendedName>
        <fullName evidence="3">Isoprenyl transferase</fullName>
        <ecNumber evidence="3">2.5.1.-</ecNumber>
    </recommendedName>
</protein>
<dbReference type="AlphaFoldDB" id="A0A1I2HSW2"/>
<dbReference type="PANTHER" id="PTHR10291:SF43">
    <property type="entry name" value="DEHYDRODOLICHYL DIPHOSPHATE SYNTHASE COMPLEX SUBUNIT DHDDS"/>
    <property type="match status" value="1"/>
</dbReference>
<feature type="active site" description="Proton acceptor" evidence="3">
    <location>
        <position position="109"/>
    </location>
</feature>
<keyword evidence="3" id="KW-0460">Magnesium</keyword>
<dbReference type="InterPro" id="IPR018520">
    <property type="entry name" value="UPP_synth-like_CS"/>
</dbReference>
<dbReference type="PANTHER" id="PTHR10291">
    <property type="entry name" value="DEHYDRODOLICHYL DIPHOSPHATE SYNTHASE FAMILY MEMBER"/>
    <property type="match status" value="1"/>
</dbReference>
<dbReference type="EMBL" id="FONV01000008">
    <property type="protein sequence ID" value="SFF31806.1"/>
    <property type="molecule type" value="Genomic_DNA"/>
</dbReference>
<evidence type="ECO:0000256" key="1">
    <source>
        <dbReference type="ARBA" id="ARBA00022679"/>
    </source>
</evidence>
<feature type="binding site" evidence="3">
    <location>
        <position position="60"/>
    </location>
    <ligand>
        <name>Mg(2+)</name>
        <dbReference type="ChEBI" id="CHEBI:18420"/>
    </ligand>
</feature>
<dbReference type="InterPro" id="IPR001441">
    <property type="entry name" value="UPP_synth-like"/>
</dbReference>
<keyword evidence="1 3" id="KW-0808">Transferase</keyword>